<keyword evidence="2" id="KW-1185">Reference proteome</keyword>
<evidence type="ECO:0000313" key="2">
    <source>
        <dbReference type="Proteomes" id="UP000009183"/>
    </source>
</evidence>
<sequence>MWWDCKLCETLHLSHQTVAGPVV</sequence>
<accession>F6I0X1</accession>
<dbReference type="HOGENOM" id="CLU_3423624_0_0_1"/>
<dbReference type="Proteomes" id="UP000009183">
    <property type="component" value="Chromosome 3"/>
</dbReference>
<protein>
    <submittedName>
        <fullName evidence="1">Uncharacterized protein</fullName>
    </submittedName>
</protein>
<gene>
    <name evidence="1" type="ordered locus">VIT_03s0038g02990</name>
</gene>
<dbReference type="EMBL" id="FN596508">
    <property type="protein sequence ID" value="CCB60587.1"/>
    <property type="molecule type" value="Genomic_DNA"/>
</dbReference>
<reference evidence="2" key="1">
    <citation type="journal article" date="2007" name="Nature">
        <title>The grapevine genome sequence suggests ancestral hexaploidization in major angiosperm phyla.</title>
        <authorList>
            <consortium name="The French-Italian Public Consortium for Grapevine Genome Characterization."/>
            <person name="Jaillon O."/>
            <person name="Aury J.-M."/>
            <person name="Noel B."/>
            <person name="Policriti A."/>
            <person name="Clepet C."/>
            <person name="Casagrande A."/>
            <person name="Choisne N."/>
            <person name="Aubourg S."/>
            <person name="Vitulo N."/>
            <person name="Jubin C."/>
            <person name="Vezzi A."/>
            <person name="Legeai F."/>
            <person name="Hugueney P."/>
            <person name="Dasilva C."/>
            <person name="Horner D."/>
            <person name="Mica E."/>
            <person name="Jublot D."/>
            <person name="Poulain J."/>
            <person name="Bruyere C."/>
            <person name="Billault A."/>
            <person name="Segurens B."/>
            <person name="Gouyvenoux M."/>
            <person name="Ugarte E."/>
            <person name="Cattonaro F."/>
            <person name="Anthouard V."/>
            <person name="Vico V."/>
            <person name="Del Fabbro C."/>
            <person name="Alaux M."/>
            <person name="Di Gaspero G."/>
            <person name="Dumas V."/>
            <person name="Felice N."/>
            <person name="Paillard S."/>
            <person name="Juman I."/>
            <person name="Moroldo M."/>
            <person name="Scalabrin S."/>
            <person name="Canaguier A."/>
            <person name="Le Clainche I."/>
            <person name="Malacrida G."/>
            <person name="Durand E."/>
            <person name="Pesole G."/>
            <person name="Laucou V."/>
            <person name="Chatelet P."/>
            <person name="Merdinoglu D."/>
            <person name="Delledonne M."/>
            <person name="Pezzotti M."/>
            <person name="Lecharny A."/>
            <person name="Scarpelli C."/>
            <person name="Artiguenave F."/>
            <person name="Pe M.E."/>
            <person name="Valle G."/>
            <person name="Morgante M."/>
            <person name="Caboche M."/>
            <person name="Adam-Blondon A.-F."/>
            <person name="Weissenbach J."/>
            <person name="Quetier F."/>
            <person name="Wincker P."/>
        </authorList>
    </citation>
    <scope>NUCLEOTIDE SEQUENCE [LARGE SCALE GENOMIC DNA]</scope>
    <source>
        <strain evidence="2">cv. Pinot noir / PN40024</strain>
    </source>
</reference>
<evidence type="ECO:0000313" key="1">
    <source>
        <dbReference type="EMBL" id="CCB60587.1"/>
    </source>
</evidence>
<organism evidence="1 2">
    <name type="scientific">Vitis vinifera</name>
    <name type="common">Grape</name>
    <dbReference type="NCBI Taxonomy" id="29760"/>
    <lineage>
        <taxon>Eukaryota</taxon>
        <taxon>Viridiplantae</taxon>
        <taxon>Streptophyta</taxon>
        <taxon>Embryophyta</taxon>
        <taxon>Tracheophyta</taxon>
        <taxon>Spermatophyta</taxon>
        <taxon>Magnoliopsida</taxon>
        <taxon>eudicotyledons</taxon>
        <taxon>Gunneridae</taxon>
        <taxon>Pentapetalae</taxon>
        <taxon>rosids</taxon>
        <taxon>Vitales</taxon>
        <taxon>Vitaceae</taxon>
        <taxon>Viteae</taxon>
        <taxon>Vitis</taxon>
    </lineage>
</organism>
<dbReference type="PaxDb" id="29760-VIT_03s0038g02990.t01"/>
<name>F6I0X1_VITVI</name>
<dbReference type="InParanoid" id="F6I0X1"/>
<proteinExistence type="predicted"/>
<dbReference type="AlphaFoldDB" id="F6I0X1"/>